<dbReference type="InterPro" id="IPR048711">
    <property type="entry name" value="WHD_Rv2258c"/>
</dbReference>
<feature type="domain" description="S-adenosylmethionine-dependent methyltransferase Rv2258c-like winged HTH" evidence="2">
    <location>
        <begin position="47"/>
        <end position="111"/>
    </location>
</feature>
<dbReference type="Gene3D" id="1.10.10.10">
    <property type="entry name" value="Winged helix-like DNA-binding domain superfamily/Winged helix DNA-binding domain"/>
    <property type="match status" value="1"/>
</dbReference>
<sequence length="368" mass="39065">MTTTEQSGPQTTDEQAAPAIDMDALMQFVGSFVGDLGATIGAGNVLLGERLGLYRALATGPTDARGLAARTGTDPRYVDEWLRGQAAGGYVEHDAATATYSMTPEQAFALTDPSGPVFLPGAFELALGALKASAEIEHAFRTGAGYGWHQHDEMVFDGCERFFRPGYLMHLLTEWIPALDGVQAKLERGGRVADLGCGHGASTMLMAEAFPASTFVGSDYHEGSIEAARERAASAGVGDRVRFDVAGAQALDEHDLDLVTTFDCLHDMGDPLGAAQHIRRSLAPDGTWMIVEPAAGDTVADNLNPVGRVFYNFSTFLCVPNAVSQSGGYALGAQAGQAAIRQVVTDAGFTRFRKVAETPFNHVYEARP</sequence>
<organism evidence="3">
    <name type="scientific">metagenome</name>
    <dbReference type="NCBI Taxonomy" id="256318"/>
    <lineage>
        <taxon>unclassified sequences</taxon>
        <taxon>metagenomes</taxon>
    </lineage>
</organism>
<dbReference type="GO" id="GO:0008168">
    <property type="term" value="F:methyltransferase activity"/>
    <property type="evidence" value="ECO:0007669"/>
    <property type="project" value="UniProtKB-KW"/>
</dbReference>
<dbReference type="SUPFAM" id="SSF53335">
    <property type="entry name" value="S-adenosyl-L-methionine-dependent methyltransferases"/>
    <property type="match status" value="1"/>
</dbReference>
<evidence type="ECO:0000259" key="2">
    <source>
        <dbReference type="Pfam" id="PF21320"/>
    </source>
</evidence>
<dbReference type="PANTHER" id="PTHR45128:SF2">
    <property type="entry name" value="METHYLTRANSFERASE DOMAIN-CONTAINING PROTEIN"/>
    <property type="match status" value="1"/>
</dbReference>
<dbReference type="InterPro" id="IPR053173">
    <property type="entry name" value="SAM-binding_MTase"/>
</dbReference>
<dbReference type="InterPro" id="IPR036388">
    <property type="entry name" value="WH-like_DNA-bd_sf"/>
</dbReference>
<evidence type="ECO:0000259" key="1">
    <source>
        <dbReference type="Pfam" id="PF13847"/>
    </source>
</evidence>
<keyword evidence="3" id="KW-0808">Transferase</keyword>
<dbReference type="AlphaFoldDB" id="A0A2P2CCU4"/>
<reference evidence="3" key="1">
    <citation type="submission" date="2015-08" db="EMBL/GenBank/DDBJ databases">
        <authorList>
            <person name="Babu N.S."/>
            <person name="Beckwith C.J."/>
            <person name="Beseler K.G."/>
            <person name="Brison A."/>
            <person name="Carone J.V."/>
            <person name="Caskin T.P."/>
            <person name="Diamond M."/>
            <person name="Durham M.E."/>
            <person name="Foxe J.M."/>
            <person name="Go M."/>
            <person name="Henderson B.A."/>
            <person name="Jones I.B."/>
            <person name="McGettigan J.A."/>
            <person name="Micheletti S.J."/>
            <person name="Nasrallah M.E."/>
            <person name="Ortiz D."/>
            <person name="Piller C.R."/>
            <person name="Privatt S.R."/>
            <person name="Schneider S.L."/>
            <person name="Sharp S."/>
            <person name="Smith T.C."/>
            <person name="Stanton J.D."/>
            <person name="Ullery H.E."/>
            <person name="Wilson R.J."/>
            <person name="Serrano M.G."/>
            <person name="Buck G."/>
            <person name="Lee V."/>
            <person name="Wang Y."/>
            <person name="Carvalho R."/>
            <person name="Voegtly L."/>
            <person name="Shi R."/>
            <person name="Duckworth R."/>
            <person name="Johnson A."/>
            <person name="Loviza R."/>
            <person name="Walstead R."/>
            <person name="Shah Z."/>
            <person name="Kiflezghi M."/>
            <person name="Wade K."/>
            <person name="Ball S.L."/>
            <person name="Bradley K.W."/>
            <person name="Asai D.J."/>
            <person name="Bowman C.A."/>
            <person name="Russell D.A."/>
            <person name="Pope W.H."/>
            <person name="Jacobs-Sera D."/>
            <person name="Hendrix R.W."/>
            <person name="Hatfull G.F."/>
        </authorList>
    </citation>
    <scope>NUCLEOTIDE SEQUENCE</scope>
</reference>
<evidence type="ECO:0000313" key="3">
    <source>
        <dbReference type="EMBL" id="CUR58782.1"/>
    </source>
</evidence>
<dbReference type="InterPro" id="IPR025714">
    <property type="entry name" value="Methyltranfer_dom"/>
</dbReference>
<dbReference type="Pfam" id="PF13847">
    <property type="entry name" value="Methyltransf_31"/>
    <property type="match status" value="1"/>
</dbReference>
<gene>
    <name evidence="3" type="ORF">NOCA1160055</name>
</gene>
<dbReference type="Pfam" id="PF21320">
    <property type="entry name" value="WHD_Rv2258c"/>
    <property type="match status" value="1"/>
</dbReference>
<dbReference type="PANTHER" id="PTHR45128">
    <property type="entry name" value="METHYLTRANSFERASE TYPE 11"/>
    <property type="match status" value="1"/>
</dbReference>
<accession>A0A2P2CCU4</accession>
<dbReference type="Gene3D" id="3.40.50.150">
    <property type="entry name" value="Vaccinia Virus protein VP39"/>
    <property type="match status" value="1"/>
</dbReference>
<dbReference type="InterPro" id="IPR036390">
    <property type="entry name" value="WH_DNA-bd_sf"/>
</dbReference>
<proteinExistence type="predicted"/>
<dbReference type="SUPFAM" id="SSF46785">
    <property type="entry name" value="Winged helix' DNA-binding domain"/>
    <property type="match status" value="1"/>
</dbReference>
<dbReference type="GO" id="GO:0032259">
    <property type="term" value="P:methylation"/>
    <property type="evidence" value="ECO:0007669"/>
    <property type="project" value="UniProtKB-KW"/>
</dbReference>
<keyword evidence="3" id="KW-0489">Methyltransferase</keyword>
<dbReference type="EMBL" id="CZKB01000008">
    <property type="protein sequence ID" value="CUR58782.1"/>
    <property type="molecule type" value="Genomic_DNA"/>
</dbReference>
<name>A0A2P2CCU4_9ZZZZ</name>
<feature type="domain" description="Methyltransferase" evidence="1">
    <location>
        <begin position="187"/>
        <end position="294"/>
    </location>
</feature>
<dbReference type="CDD" id="cd02440">
    <property type="entry name" value="AdoMet_MTases"/>
    <property type="match status" value="1"/>
</dbReference>
<protein>
    <submittedName>
        <fullName evidence="3">Putative methyltransferase</fullName>
    </submittedName>
</protein>
<dbReference type="InterPro" id="IPR029063">
    <property type="entry name" value="SAM-dependent_MTases_sf"/>
</dbReference>